<dbReference type="EMBL" id="CP117683">
    <property type="protein sequence ID" value="WDC91371.1"/>
    <property type="molecule type" value="Genomic_DNA"/>
</dbReference>
<dbReference type="Proteomes" id="UP001215533">
    <property type="component" value="Chromosome"/>
</dbReference>
<sequence>MLFLRNKYQSVVHVFITVKGLVAQMAKRYTAIMEAHSEAVMLINRRD</sequence>
<dbReference type="RefSeq" id="WP_215499572.1">
    <property type="nucleotide sequence ID" value="NZ_CP015494.1"/>
</dbReference>
<protein>
    <submittedName>
        <fullName evidence="1">Uncharacterized protein</fullName>
    </submittedName>
</protein>
<dbReference type="AlphaFoldDB" id="A0AAJ5RE21"/>
<proteinExistence type="predicted"/>
<name>A0AAJ5RE21_LATCU</name>
<accession>A0AAJ5RE21</accession>
<evidence type="ECO:0000313" key="2">
    <source>
        <dbReference type="Proteomes" id="UP001215533"/>
    </source>
</evidence>
<evidence type="ECO:0000313" key="1">
    <source>
        <dbReference type="EMBL" id="WDC91371.1"/>
    </source>
</evidence>
<gene>
    <name evidence="1" type="ORF">PSR33_03980</name>
</gene>
<reference evidence="1" key="1">
    <citation type="submission" date="2023-02" db="EMBL/GenBank/DDBJ databases">
        <title>Complete genome sequence of Lactobacillus curvatus CACC879 isolated from Pig feces.</title>
        <authorList>
            <person name="Park S."/>
            <person name="Park M.A."/>
            <person name="Kim D.-H."/>
            <person name="Kim Y."/>
        </authorList>
    </citation>
    <scope>NUCLEOTIDE SEQUENCE</scope>
    <source>
        <strain evidence="1">CACC879</strain>
    </source>
</reference>
<organism evidence="1 2">
    <name type="scientific">Latilactobacillus curvatus</name>
    <name type="common">Lactobacillus curvatus</name>
    <dbReference type="NCBI Taxonomy" id="28038"/>
    <lineage>
        <taxon>Bacteria</taxon>
        <taxon>Bacillati</taxon>
        <taxon>Bacillota</taxon>
        <taxon>Bacilli</taxon>
        <taxon>Lactobacillales</taxon>
        <taxon>Lactobacillaceae</taxon>
        <taxon>Latilactobacillus</taxon>
    </lineage>
</organism>